<dbReference type="VEuPathDB" id="FungiDB:MFRU_032g00950"/>
<evidence type="ECO:0000313" key="2">
    <source>
        <dbReference type="EMBL" id="KAA8564143.1"/>
    </source>
</evidence>
<dbReference type="AlphaFoldDB" id="A0A5M9J7A3"/>
<name>A0A5M9J7A3_MONFR</name>
<gene>
    <name evidence="2" type="ORF">EYC84_012120</name>
</gene>
<feature type="compositionally biased region" description="Polar residues" evidence="1">
    <location>
        <begin position="238"/>
        <end position="250"/>
    </location>
</feature>
<reference evidence="2 3" key="1">
    <citation type="submission" date="2019-06" db="EMBL/GenBank/DDBJ databases">
        <title>Genome Sequence of the Brown Rot Fungal Pathogen Monilinia fructicola.</title>
        <authorList>
            <person name="De Miccolis Angelini R.M."/>
            <person name="Landi L."/>
            <person name="Abate D."/>
            <person name="Pollastro S."/>
            <person name="Romanazzi G."/>
            <person name="Faretra F."/>
        </authorList>
    </citation>
    <scope>NUCLEOTIDE SEQUENCE [LARGE SCALE GENOMIC DNA]</scope>
    <source>
        <strain evidence="2 3">Mfrc123</strain>
    </source>
</reference>
<dbReference type="Proteomes" id="UP000322873">
    <property type="component" value="Unassembled WGS sequence"/>
</dbReference>
<accession>A0A5M9J7A3</accession>
<keyword evidence="3" id="KW-1185">Reference proteome</keyword>
<feature type="region of interest" description="Disordered" evidence="1">
    <location>
        <begin position="238"/>
        <end position="259"/>
    </location>
</feature>
<sequence length="382" mass="43808">MNSSPPPQFPSRPDHTALDIKRMLILSHLKEGTGIAKGISSTMLTNLSMYDPNMNVTFATGMSRGEDEDLKSIVKKAAMDFAEGDELRRDLRYYFGGTGNPKIEEIRESAERLIDQEIMDRDLLGKDRDILKKTISFKAGFIAADIERKRLGVEDYKDGHDFTIQLMTLIDGWGQGSRVDLLKFNLNTPFLEFVNTLKYETRNSKIPPESIIFPSPSWPFVRAGDEEVETNNQAFNNSLHTQSTNASEQGARTREPHDKGYSLLDGAWMYRLPHIGKDDAPKPGWNRLMNQGDYMDMLAGIICVNSRYKEWKNPSKCSVVVMHSLDRDSHQRYLNNREEERTFSINWEKELEAEGFFDDEEVSGQPGDDWFDYWKRIATNSH</sequence>
<dbReference type="EMBL" id="VICG01000016">
    <property type="protein sequence ID" value="KAA8564143.1"/>
    <property type="molecule type" value="Genomic_DNA"/>
</dbReference>
<comment type="caution">
    <text evidence="2">The sequence shown here is derived from an EMBL/GenBank/DDBJ whole genome shotgun (WGS) entry which is preliminary data.</text>
</comment>
<evidence type="ECO:0000256" key="1">
    <source>
        <dbReference type="SAM" id="MobiDB-lite"/>
    </source>
</evidence>
<organism evidence="2 3">
    <name type="scientific">Monilinia fructicola</name>
    <name type="common">Brown rot fungus</name>
    <name type="synonym">Ciboria fructicola</name>
    <dbReference type="NCBI Taxonomy" id="38448"/>
    <lineage>
        <taxon>Eukaryota</taxon>
        <taxon>Fungi</taxon>
        <taxon>Dikarya</taxon>
        <taxon>Ascomycota</taxon>
        <taxon>Pezizomycotina</taxon>
        <taxon>Leotiomycetes</taxon>
        <taxon>Helotiales</taxon>
        <taxon>Sclerotiniaceae</taxon>
        <taxon>Monilinia</taxon>
    </lineage>
</organism>
<dbReference type="OrthoDB" id="3518308at2759"/>
<evidence type="ECO:0000313" key="3">
    <source>
        <dbReference type="Proteomes" id="UP000322873"/>
    </source>
</evidence>
<proteinExistence type="predicted"/>
<protein>
    <submittedName>
        <fullName evidence="2">Uncharacterized protein</fullName>
    </submittedName>
</protein>